<dbReference type="SMART" id="SM01196">
    <property type="entry name" value="FERM_C"/>
    <property type="match status" value="1"/>
</dbReference>
<dbReference type="CDD" id="cd13186">
    <property type="entry name" value="FERM_C_NBL4_NBL5"/>
    <property type="match status" value="1"/>
</dbReference>
<feature type="compositionally biased region" description="Polar residues" evidence="1">
    <location>
        <begin position="354"/>
        <end position="363"/>
    </location>
</feature>
<dbReference type="EMBL" id="NCKV01006494">
    <property type="protein sequence ID" value="RWS23411.1"/>
    <property type="molecule type" value="Genomic_DNA"/>
</dbReference>
<dbReference type="InterPro" id="IPR019748">
    <property type="entry name" value="FERM_central"/>
</dbReference>
<dbReference type="InterPro" id="IPR035963">
    <property type="entry name" value="FERM_2"/>
</dbReference>
<protein>
    <recommendedName>
        <fullName evidence="2">FERM domain-containing protein</fullName>
    </recommendedName>
</protein>
<dbReference type="VEuPathDB" id="VectorBase:LDEU008629"/>
<dbReference type="SUPFAM" id="SSF50729">
    <property type="entry name" value="PH domain-like"/>
    <property type="match status" value="1"/>
</dbReference>
<dbReference type="SMART" id="SM01195">
    <property type="entry name" value="FA"/>
    <property type="match status" value="1"/>
</dbReference>
<evidence type="ECO:0000313" key="4">
    <source>
        <dbReference type="Proteomes" id="UP000288716"/>
    </source>
</evidence>
<name>A0A443S7C3_9ACAR</name>
<reference evidence="3 4" key="1">
    <citation type="journal article" date="2018" name="Gigascience">
        <title>Genomes of trombidid mites reveal novel predicted allergens and laterally-transferred genes associated with secondary metabolism.</title>
        <authorList>
            <person name="Dong X."/>
            <person name="Chaisiri K."/>
            <person name="Xia D."/>
            <person name="Armstrong S.D."/>
            <person name="Fang Y."/>
            <person name="Donnelly M.J."/>
            <person name="Kadowaki T."/>
            <person name="McGarry J.W."/>
            <person name="Darby A.C."/>
            <person name="Makepeace B.L."/>
        </authorList>
    </citation>
    <scope>NUCLEOTIDE SEQUENCE [LARGE SCALE GENOMIC DNA]</scope>
    <source>
        <strain evidence="3">UoL-UT</strain>
    </source>
</reference>
<accession>A0A443S7C3</accession>
<evidence type="ECO:0000256" key="1">
    <source>
        <dbReference type="SAM" id="MobiDB-lite"/>
    </source>
</evidence>
<dbReference type="GO" id="GO:0009887">
    <property type="term" value="P:animal organ morphogenesis"/>
    <property type="evidence" value="ECO:0007669"/>
    <property type="project" value="UniProtKB-ARBA"/>
</dbReference>
<proteinExistence type="predicted"/>
<evidence type="ECO:0000313" key="3">
    <source>
        <dbReference type="EMBL" id="RWS23411.1"/>
    </source>
</evidence>
<dbReference type="InterPro" id="IPR018980">
    <property type="entry name" value="FERM_PH-like_C"/>
</dbReference>
<dbReference type="GO" id="GO:0005856">
    <property type="term" value="C:cytoskeleton"/>
    <property type="evidence" value="ECO:0007669"/>
    <property type="project" value="TreeGrafter"/>
</dbReference>
<evidence type="ECO:0000259" key="2">
    <source>
        <dbReference type="PROSITE" id="PS50057"/>
    </source>
</evidence>
<dbReference type="Proteomes" id="UP000288716">
    <property type="component" value="Unassembled WGS sequence"/>
</dbReference>
<dbReference type="InterPro" id="IPR000299">
    <property type="entry name" value="FERM_domain"/>
</dbReference>
<dbReference type="Pfam" id="PF08736">
    <property type="entry name" value="FA"/>
    <property type="match status" value="1"/>
</dbReference>
<sequence>PNNLKDEYVRYLFVLQLKQDILSGKLPCNEDVAAKLCALSLQAEFGDQEDEEHDDAFISEFRFIPNQTETLEKLIMEEWKALRPKASTVNDNANGKNSDDLTAIRKSDDKQCAVQHQHPQQSFNNMSMFEKPRVSSFQTKLKMSKRVLPQISVNEQLQSSSSQSLTPAAAEKAYLNKAKWLEMYGVDLHTVLGKDGNEYKLGLTPTGILVFEGQTKIGLFFWPKITRLDFKGKKLTLTVVEDDDDGKVQEHTFVFRMHTAKTCKHLWKCAVEHHSFFRLKTSAMANGPKQKQNFIRMGSRFRFSGRTEFQANIQQTKEKESKFERRPSQRYTSARRSQVVRKNKDKDKDKDGKQVTNKSNNLPESVKNDSPKAKTAMTAVPLHSPPESPSERLENLIRSLTKSESSVDRNGCKTDASSECEPITVEVEENRCIRNGIEIQQQQQPQQSTKVSTNAGVPNNQLQSVQRTPAVTPDMKCNILKAKELHSNKQQTVSVCNTCNNVSHDHKTTNGCVTKDSSSCVDEHHVDEDLIELNEQYGDEVPLLGSDVNNITVIIVGNDEEGDKKLKRKQQQHVSEVSVENSKVIANPDSCNEDTGEEDNNDMEIDDESNVLKETSFAGAHPVTRSVSINSGNSTNGGGDKMPSSVVRRSHTVVKKSIMTTEL</sequence>
<dbReference type="InterPro" id="IPR014352">
    <property type="entry name" value="FERM/acyl-CoA-bd_prot_sf"/>
</dbReference>
<dbReference type="Gene3D" id="2.30.29.30">
    <property type="entry name" value="Pleckstrin-homology domain (PH domain)/Phosphotyrosine-binding domain (PTB)"/>
    <property type="match status" value="1"/>
</dbReference>
<dbReference type="PRINTS" id="PR00935">
    <property type="entry name" value="BAND41"/>
</dbReference>
<organism evidence="3 4">
    <name type="scientific">Leptotrombidium deliense</name>
    <dbReference type="NCBI Taxonomy" id="299467"/>
    <lineage>
        <taxon>Eukaryota</taxon>
        <taxon>Metazoa</taxon>
        <taxon>Ecdysozoa</taxon>
        <taxon>Arthropoda</taxon>
        <taxon>Chelicerata</taxon>
        <taxon>Arachnida</taxon>
        <taxon>Acari</taxon>
        <taxon>Acariformes</taxon>
        <taxon>Trombidiformes</taxon>
        <taxon>Prostigmata</taxon>
        <taxon>Anystina</taxon>
        <taxon>Parasitengona</taxon>
        <taxon>Trombiculoidea</taxon>
        <taxon>Trombiculidae</taxon>
        <taxon>Leptotrombidium</taxon>
    </lineage>
</organism>
<feature type="domain" description="FERM" evidence="2">
    <location>
        <begin position="1"/>
        <end position="281"/>
    </location>
</feature>
<dbReference type="SUPFAM" id="SSF47031">
    <property type="entry name" value="Second domain of FERM"/>
    <property type="match status" value="1"/>
</dbReference>
<dbReference type="InterPro" id="IPR011993">
    <property type="entry name" value="PH-like_dom_sf"/>
</dbReference>
<dbReference type="CDD" id="cd14473">
    <property type="entry name" value="FERM_B-lobe"/>
    <property type="match status" value="1"/>
</dbReference>
<dbReference type="PANTHER" id="PTHR23280">
    <property type="entry name" value="4.1 G PROTEIN"/>
    <property type="match status" value="1"/>
</dbReference>
<dbReference type="AlphaFoldDB" id="A0A443S7C3"/>
<dbReference type="FunFam" id="2.30.29.30:FF:000002">
    <property type="entry name" value="Band 4.1-like protein 5 isoform 1"/>
    <property type="match status" value="1"/>
</dbReference>
<keyword evidence="4" id="KW-1185">Reference proteome</keyword>
<dbReference type="Pfam" id="PF09380">
    <property type="entry name" value="FERM_C"/>
    <property type="match status" value="1"/>
</dbReference>
<feature type="compositionally biased region" description="Basic and acidic residues" evidence="1">
    <location>
        <begin position="316"/>
        <end position="327"/>
    </location>
</feature>
<dbReference type="PROSITE" id="PS50057">
    <property type="entry name" value="FERM_3"/>
    <property type="match status" value="1"/>
</dbReference>
<feature type="compositionally biased region" description="Basic and acidic residues" evidence="1">
    <location>
        <begin position="342"/>
        <end position="353"/>
    </location>
</feature>
<dbReference type="Gene3D" id="1.20.80.10">
    <property type="match status" value="1"/>
</dbReference>
<dbReference type="InterPro" id="IPR014847">
    <property type="entry name" value="FA"/>
</dbReference>
<dbReference type="GO" id="GO:0071944">
    <property type="term" value="C:cell periphery"/>
    <property type="evidence" value="ECO:0007669"/>
    <property type="project" value="UniProtKB-ARBA"/>
</dbReference>
<dbReference type="OrthoDB" id="6235974at2759"/>
<comment type="caution">
    <text evidence="3">The sequence shown here is derived from an EMBL/GenBank/DDBJ whole genome shotgun (WGS) entry which is preliminary data.</text>
</comment>
<gene>
    <name evidence="3" type="ORF">B4U80_04327</name>
</gene>
<feature type="non-terminal residue" evidence="3">
    <location>
        <position position="1"/>
    </location>
</feature>
<dbReference type="STRING" id="299467.A0A443S7C3"/>
<feature type="region of interest" description="Disordered" evidence="1">
    <location>
        <begin position="313"/>
        <end position="393"/>
    </location>
</feature>
<dbReference type="Pfam" id="PF00373">
    <property type="entry name" value="FERM_M"/>
    <property type="match status" value="1"/>
</dbReference>
<dbReference type="PANTHER" id="PTHR23280:SF25">
    <property type="entry name" value="MOESIN_EZRIN_RADIXIN HOMOLOG 1"/>
    <property type="match status" value="1"/>
</dbReference>
<dbReference type="InterPro" id="IPR019749">
    <property type="entry name" value="Band_41_domain"/>
</dbReference>
<dbReference type="GO" id="GO:0031032">
    <property type="term" value="P:actomyosin structure organization"/>
    <property type="evidence" value="ECO:0007669"/>
    <property type="project" value="TreeGrafter"/>
</dbReference>
<feature type="region of interest" description="Disordered" evidence="1">
    <location>
        <begin position="618"/>
        <end position="646"/>
    </location>
</feature>
<dbReference type="GO" id="GO:0048731">
    <property type="term" value="P:system development"/>
    <property type="evidence" value="ECO:0007669"/>
    <property type="project" value="UniProtKB-ARBA"/>
</dbReference>